<dbReference type="GO" id="GO:0016491">
    <property type="term" value="F:oxidoreductase activity"/>
    <property type="evidence" value="ECO:0007669"/>
    <property type="project" value="InterPro"/>
</dbReference>
<dbReference type="EMBL" id="LWBR01000031">
    <property type="protein sequence ID" value="KZN96011.1"/>
    <property type="molecule type" value="Genomic_DNA"/>
</dbReference>
<dbReference type="Proteomes" id="UP000076476">
    <property type="component" value="Unassembled WGS sequence"/>
</dbReference>
<reference evidence="3 4" key="1">
    <citation type="submission" date="2016-04" db="EMBL/GenBank/DDBJ databases">
        <title>Draft genome sequence of Aeribacillus pallidus 8m3 from petroleum reservoir.</title>
        <authorList>
            <person name="Poltaraus A.B."/>
            <person name="Nazina T.N."/>
            <person name="Tourova T.P."/>
            <person name="Malakho S.M."/>
            <person name="Korshunova A.V."/>
            <person name="Sokolova D.S."/>
        </authorList>
    </citation>
    <scope>NUCLEOTIDE SEQUENCE [LARGE SCALE GENOMIC DNA]</scope>
    <source>
        <strain evidence="3 4">8m3</strain>
    </source>
</reference>
<proteinExistence type="predicted"/>
<dbReference type="InterPro" id="IPR053135">
    <property type="entry name" value="AKR2_Oxidoreductase"/>
</dbReference>
<dbReference type="InterPro" id="IPR023210">
    <property type="entry name" value="NADP_OxRdtase_dom"/>
</dbReference>
<dbReference type="Pfam" id="PF00248">
    <property type="entry name" value="Aldo_ket_red"/>
    <property type="match status" value="1"/>
</dbReference>
<dbReference type="PRINTS" id="PR00069">
    <property type="entry name" value="ALDKETRDTASE"/>
</dbReference>
<evidence type="ECO:0000259" key="2">
    <source>
        <dbReference type="Pfam" id="PF00248"/>
    </source>
</evidence>
<dbReference type="RefSeq" id="WP_063388356.1">
    <property type="nucleotide sequence ID" value="NZ_LWBR01000031.1"/>
</dbReference>
<keyword evidence="4" id="KW-1185">Reference proteome</keyword>
<dbReference type="Gene3D" id="3.20.20.100">
    <property type="entry name" value="NADP-dependent oxidoreductase domain"/>
    <property type="match status" value="1"/>
</dbReference>
<protein>
    <submittedName>
        <fullName evidence="3">Oxidoreductase</fullName>
    </submittedName>
</protein>
<dbReference type="InterPro" id="IPR036812">
    <property type="entry name" value="NAD(P)_OxRdtase_dom_sf"/>
</dbReference>
<dbReference type="PANTHER" id="PTHR43312">
    <property type="entry name" value="D-THREO-ALDOSE 1-DEHYDROGENASE"/>
    <property type="match status" value="1"/>
</dbReference>
<dbReference type="AlphaFoldDB" id="A0A165XGS4"/>
<name>A0A165XGS4_9BACI</name>
<evidence type="ECO:0000313" key="4">
    <source>
        <dbReference type="Proteomes" id="UP000076476"/>
    </source>
</evidence>
<comment type="caution">
    <text evidence="3">The sequence shown here is derived from an EMBL/GenBank/DDBJ whole genome shotgun (WGS) entry which is preliminary data.</text>
</comment>
<keyword evidence="1" id="KW-0175">Coiled coil</keyword>
<gene>
    <name evidence="3" type="ORF">AZI98_11030</name>
</gene>
<dbReference type="PANTHER" id="PTHR43312:SF1">
    <property type="entry name" value="NADP-DEPENDENT OXIDOREDUCTASE DOMAIN-CONTAINING PROTEIN"/>
    <property type="match status" value="1"/>
</dbReference>
<dbReference type="SUPFAM" id="SSF51430">
    <property type="entry name" value="NAD(P)-linked oxidoreductase"/>
    <property type="match status" value="1"/>
</dbReference>
<dbReference type="InterPro" id="IPR020471">
    <property type="entry name" value="AKR"/>
</dbReference>
<evidence type="ECO:0000256" key="1">
    <source>
        <dbReference type="SAM" id="Coils"/>
    </source>
</evidence>
<sequence length="306" mass="35126">MKKRRLGTSELYVSEIGLGCMSLGRDEKHARSLIDQALELGINFLDTADLYDQGLNEEFVGRALKSRRNDIILATKVGNRFEVGKDGWWWDPSKKYIKEEVKESLRRLGTDYIDLYQLHGGTIDDPIDETIEAFEELKQEGVIRYYGISSIRPNVIKEWLKRSNIVSIMMQYSLLDRRPEEWFSLIQEHNVSVIARGPLAQGLLTERPLKKASERVKNNGYLDYTFDELKEALHSIDSACPDRTRTETAIKYVLHQRVVASCIAGASKQEQLLENVQAAKAKDLLEEEYEALINATKQSLYTIHRD</sequence>
<feature type="domain" description="NADP-dependent oxidoreductase" evidence="2">
    <location>
        <begin position="15"/>
        <end position="292"/>
    </location>
</feature>
<dbReference type="OrthoDB" id="9773828at2"/>
<feature type="coiled-coil region" evidence="1">
    <location>
        <begin position="268"/>
        <end position="295"/>
    </location>
</feature>
<organism evidence="3 4">
    <name type="scientific">Aeribacillus pallidus</name>
    <dbReference type="NCBI Taxonomy" id="33936"/>
    <lineage>
        <taxon>Bacteria</taxon>
        <taxon>Bacillati</taxon>
        <taxon>Bacillota</taxon>
        <taxon>Bacilli</taxon>
        <taxon>Bacillales</taxon>
        <taxon>Bacillaceae</taxon>
        <taxon>Aeribacillus</taxon>
    </lineage>
</organism>
<dbReference type="STRING" id="33936.AZI98_11030"/>
<dbReference type="CDD" id="cd19086">
    <property type="entry name" value="AKR_AKR11C1"/>
    <property type="match status" value="1"/>
</dbReference>
<evidence type="ECO:0000313" key="3">
    <source>
        <dbReference type="EMBL" id="KZN96011.1"/>
    </source>
</evidence>
<accession>A0A165XGS4</accession>